<dbReference type="EMBL" id="UYYF01004516">
    <property type="protein sequence ID" value="VDN04982.1"/>
    <property type="molecule type" value="Genomic_DNA"/>
</dbReference>
<evidence type="ECO:0000256" key="10">
    <source>
        <dbReference type="ARBA" id="ARBA00022786"/>
    </source>
</evidence>
<dbReference type="PROSITE" id="PS00626">
    <property type="entry name" value="RCC1_2"/>
    <property type="match status" value="1"/>
</dbReference>
<dbReference type="PROSITE" id="PS50012">
    <property type="entry name" value="RCC1_3"/>
    <property type="match status" value="1"/>
</dbReference>
<feature type="domain" description="DOC" evidence="18">
    <location>
        <begin position="3059"/>
        <end position="3256"/>
    </location>
</feature>
<accession>A0A0N5D3L5</accession>
<keyword evidence="12" id="KW-0966">Cell projection</keyword>
<dbReference type="InterPro" id="IPR009091">
    <property type="entry name" value="RCC1/BLIP-II"/>
</dbReference>
<feature type="domain" description="RING-type" evidence="16">
    <location>
        <begin position="3735"/>
        <end position="3786"/>
    </location>
</feature>
<dbReference type="PANTHER" id="PTHR45943:SF1">
    <property type="entry name" value="E3 UBIQUITIN-PROTEIN LIGASE MYCBP2"/>
    <property type="match status" value="1"/>
</dbReference>
<dbReference type="InterPro" id="IPR012983">
    <property type="entry name" value="PHR"/>
</dbReference>
<dbReference type="Pfam" id="PF08005">
    <property type="entry name" value="PHR"/>
    <property type="match status" value="2"/>
</dbReference>
<evidence type="ECO:0000256" key="6">
    <source>
        <dbReference type="ARBA" id="ARBA00022679"/>
    </source>
</evidence>
<feature type="region of interest" description="Disordered" evidence="15">
    <location>
        <begin position="1296"/>
        <end position="1316"/>
    </location>
</feature>
<evidence type="ECO:0000256" key="4">
    <source>
        <dbReference type="ARBA" id="ARBA00005415"/>
    </source>
</evidence>
<dbReference type="PROSITE" id="PS50119">
    <property type="entry name" value="ZF_BBOX"/>
    <property type="match status" value="1"/>
</dbReference>
<comment type="subcellular location">
    <subcellularLocation>
        <location evidence="2">Cell projection</location>
        <location evidence="2">Axon</location>
    </subcellularLocation>
</comment>
<dbReference type="GO" id="GO:0099174">
    <property type="term" value="P:regulation of presynapse organization"/>
    <property type="evidence" value="ECO:0007669"/>
    <property type="project" value="UniProtKB-ARBA"/>
</dbReference>
<keyword evidence="11" id="KW-0862">Zinc</keyword>
<reference evidence="21" key="1">
    <citation type="submission" date="2016-04" db="UniProtKB">
        <authorList>
            <consortium name="WormBaseParasite"/>
        </authorList>
    </citation>
    <scope>IDENTIFICATION</scope>
</reference>
<evidence type="ECO:0000256" key="2">
    <source>
        <dbReference type="ARBA" id="ARBA00004489"/>
    </source>
</evidence>
<proteinExistence type="inferred from homology"/>
<dbReference type="GO" id="GO:0007411">
    <property type="term" value="P:axon guidance"/>
    <property type="evidence" value="ECO:0007669"/>
    <property type="project" value="TreeGrafter"/>
</dbReference>
<gene>
    <name evidence="19" type="ORF">TCLT_LOCUS7517</name>
</gene>
<feature type="domain" description="B box-type" evidence="17">
    <location>
        <begin position="3568"/>
        <end position="3603"/>
    </location>
</feature>
<dbReference type="GO" id="GO:0008270">
    <property type="term" value="F:zinc ion binding"/>
    <property type="evidence" value="ECO:0007669"/>
    <property type="project" value="UniProtKB-KW"/>
</dbReference>
<dbReference type="InterPro" id="IPR001841">
    <property type="entry name" value="Znf_RING"/>
</dbReference>
<dbReference type="GO" id="GO:0016567">
    <property type="term" value="P:protein ubiquitination"/>
    <property type="evidence" value="ECO:0007669"/>
    <property type="project" value="UniProtKB-UniPathway"/>
</dbReference>
<dbReference type="GO" id="GO:0005886">
    <property type="term" value="C:plasma membrane"/>
    <property type="evidence" value="ECO:0007669"/>
    <property type="project" value="TreeGrafter"/>
</dbReference>
<dbReference type="GO" id="GO:0008582">
    <property type="term" value="P:regulation of synaptic assembly at neuromuscular junction"/>
    <property type="evidence" value="ECO:0007669"/>
    <property type="project" value="TreeGrafter"/>
</dbReference>
<dbReference type="Gene3D" id="1.10.10.2360">
    <property type="match status" value="1"/>
</dbReference>
<reference evidence="19 20" key="2">
    <citation type="submission" date="2018-11" db="EMBL/GenBank/DDBJ databases">
        <authorList>
            <consortium name="Pathogen Informatics"/>
        </authorList>
    </citation>
    <scope>NUCLEOTIDE SEQUENCE [LARGE SCALE GENOMIC DNA]</scope>
</reference>
<dbReference type="Pfam" id="PF00415">
    <property type="entry name" value="RCC1"/>
    <property type="match status" value="1"/>
</dbReference>
<dbReference type="EC" id="2.3.2.33" evidence="5"/>
<evidence type="ECO:0000256" key="14">
    <source>
        <dbReference type="PROSITE-ProRule" id="PRU00235"/>
    </source>
</evidence>
<evidence type="ECO:0000256" key="12">
    <source>
        <dbReference type="ARBA" id="ARBA00023273"/>
    </source>
</evidence>
<keyword evidence="7" id="KW-0479">Metal-binding</keyword>
<evidence type="ECO:0000256" key="15">
    <source>
        <dbReference type="SAM" id="MobiDB-lite"/>
    </source>
</evidence>
<dbReference type="Pfam" id="PF13540">
    <property type="entry name" value="RCC1_2"/>
    <property type="match status" value="1"/>
</dbReference>
<dbReference type="SUPFAM" id="SSF49785">
    <property type="entry name" value="Galactose-binding domain-like"/>
    <property type="match status" value="1"/>
</dbReference>
<dbReference type="PROSITE" id="PS51284">
    <property type="entry name" value="DOC"/>
    <property type="match status" value="1"/>
</dbReference>
<dbReference type="OrthoDB" id="636773at2759"/>
<evidence type="ECO:0000259" key="18">
    <source>
        <dbReference type="PROSITE" id="PS51284"/>
    </source>
</evidence>
<protein>
    <recommendedName>
        <fullName evidence="5">RCR-type E3 ubiquitin transferase</fullName>
        <ecNumber evidence="5">2.3.2.33</ecNumber>
    </recommendedName>
</protein>
<evidence type="ECO:0000313" key="19">
    <source>
        <dbReference type="EMBL" id="VDN04982.1"/>
    </source>
</evidence>
<keyword evidence="8" id="KW-0677">Repeat</keyword>
<evidence type="ECO:0000256" key="5">
    <source>
        <dbReference type="ARBA" id="ARBA00012249"/>
    </source>
</evidence>
<evidence type="ECO:0000256" key="9">
    <source>
        <dbReference type="ARBA" id="ARBA00022771"/>
    </source>
</evidence>
<dbReference type="InterPro" id="IPR013083">
    <property type="entry name" value="Znf_RING/FYVE/PHD"/>
</dbReference>
<dbReference type="GO" id="GO:0005634">
    <property type="term" value="C:nucleus"/>
    <property type="evidence" value="ECO:0007669"/>
    <property type="project" value="TreeGrafter"/>
</dbReference>
<evidence type="ECO:0000256" key="3">
    <source>
        <dbReference type="ARBA" id="ARBA00004906"/>
    </source>
</evidence>
<keyword evidence="10" id="KW-0833">Ubl conjugation pathway</keyword>
<evidence type="ECO:0000256" key="13">
    <source>
        <dbReference type="PROSITE-ProRule" id="PRU00024"/>
    </source>
</evidence>
<dbReference type="Proteomes" id="UP000276776">
    <property type="component" value="Unassembled WGS sequence"/>
</dbReference>
<comment type="catalytic activity">
    <reaction evidence="1">
        <text>[E2 ubiquitin-conjugating enzyme]-S-ubiquitinyl-L-cysteine + [acceptor protein]-L-threonine = [E2 ubiquitin-conjugating enzyme]-L-cysteine + [acceptor protein]-3-O-ubiquitinyl-L-threonine.</text>
        <dbReference type="EC" id="2.3.2.33"/>
    </reaction>
</comment>
<dbReference type="GO" id="GO:0061630">
    <property type="term" value="F:ubiquitin protein ligase activity"/>
    <property type="evidence" value="ECO:0007669"/>
    <property type="project" value="UniProtKB-EC"/>
</dbReference>
<dbReference type="UniPathway" id="UPA00143"/>
<keyword evidence="20" id="KW-1185">Reference proteome</keyword>
<dbReference type="SMART" id="SM00184">
    <property type="entry name" value="RING"/>
    <property type="match status" value="1"/>
</dbReference>
<dbReference type="OMA" id="MAHPGCG"/>
<feature type="repeat" description="RCC1" evidence="14">
    <location>
        <begin position="865"/>
        <end position="916"/>
    </location>
</feature>
<sequence>MTYFLRNFASLTDSRTNIASPSESSDRLFQETNYAHPKRTSCQYAQLLKYCAKLPEHGYSLKIPTIRRNSLCSSTNSNYGFSTSKNLESDCHRVVIVGDKQEGIDGGDQDFKAVSIDLRPCLEIFAAPSSFGVVCIARTIILRYAPLLKVTLSSYACNKIDYQNIVEIECQENSSEKANNDKNGNEIVLMGLKCVFSVLYELNKRDSELCIEALTSLLQLLEHIPMDSLRNETYCSVQSMYNMLRKLRMEGSAEVSAKSTSCMIALIVAHGCSEFILSTVATLLCDKPENLSDCEALLVEIPKNYQKLANIVQQILLRNSDEPGCIFYKNFCEIENLDKYFHSAGNWWSHCLTEHTILSSIDIHVPDGILPDTPDDRRLTGAIASDGKYVYVLTCYGLFKYGTGLAETIEGKLYAFNPELKANKDSWLAVCSGALYLRRHHSSRLCVIDIDTLHEIGEIVLETRVTTGTILTDGTVFYQANIDVKWNLQIIPLDDSFTPIPNIDQHQKFRLVDLNYNAFGDVYPIPHKLPLILPNSFLVSAQAYDLQMGREVALLLAKNGKVYYAGDGTRLGLKDAGQNWMKLILPEPILSIVVSCDADTVVLRSGSGRLWIAGLGYEGIAQNSPAVGRFQKQTVNSETLKLRNFQISSRRRCISVAISAGCIAFVTDAGKAYIFGRHAMQCHPETGYIYGLENVQLTSIALGKTHAAAITRQGYLYTWGLNNLNQCGRIEAETDDAGGEHSRNPSETEQSSSYCLRDEHLWVKDFASICIKCGKCSACKNRCAPMKMGYSTTKGMQCICGEGETCCLRCGLCRACGECTSDVVDHNSRSIRSRATLSPSRLVLPKSVSFVCCGNYHTVVLTTDHQVFTFGSNCHGQLGVGHVKKCTGPHKVDLPKKVLVIQIAAGSNHTVLRTSDGSIITFGAHRHGQLIREDKEKNWFAMPSFVPGYGHGNSTVATWIGASGDTTLIRSETRIYSADIISNCQVNLFIIANSEIIAIFPNQIGMNYMVIRRNFSTFHQYSLGTEGLYTNWCLEAKYDLLWAFNAAEMRIKSITSCVPICNCKTKTDISTAKSLEGITGEVKFLRTPEFMIPTNKNSSTINQIALNLLGTTYITTILESKRSFAEKIDQKDFDSDGKTGRRTLASGYQRIHRFNGYGGGWGYSAHSVEAIQFRTSRDIRLYGVGLLKLYRLLPPDYDEQNVELINESNEMLYNCSPHENAQLLFKRSIVIRANLWHVVCAQISGASSDCGANGQPDVAGDDGVQFYFRNSRMSNNGTDINVGQIPEFFYTAEASDEQQSNQETNDKTEDVSDDSTSYTVNTQNLLTVSTGTIDSLFCLLDWSVLKYLEIGEKFCSDVSWLKERYVIIVILTLRFLRFYVCSLYLPSSREKSADRKEPSCSIAKQMIQFSSIIASVFEMFNNYRPASEDDSAHLILLEEAVTTVVHCSHVLYCNTAIFLDQLAFFMSTPNREWSLVAVLPILLGSGPHPSHFPVLFLKMNEQLGNKKISSSNQQRIVSLPNILRFLFEIAFTSPRMIQNESRIRLKTAAHSLIIAIARELVSPKDTTDSGPPILQTPNSNHLRFRFRKTSNHASWDVSSDASDAIALRVDVTGITLHGVGVYCSHHDQELSYVCEVLLNCGDAAHEQWNVLEKVVGTFANKFEPSQREIVMLRLTKTIKLQPSYIYAIRLHINGGKTFCGEGGMGTVRLCNGSRIQFEPCTLSLNGTSVSRGQIPFLLYSIQDDKKSLVQRLASPDQLNNWFVLLVRMLSHKITDLIAAGNFSSHDQSLFSSIAGFIMVFLELNPHSALDVVGILDDLIPMVSSINGGRRAEERQRAITRSAQQITGKLGLQTVIESPHPYPPCVINSQVVDFGKNVQFMTVRFNEECCTGQADDILWVYAKVDDACHIPIGRYYGDRNWPDRMLLVPGNSLWFVLESVSYPADKTSDQIYGYRCTVTGYRYSENDCSMALEEELTWICASACRLIVQIPPDKSVVTAVTMVEHEINDIVQKHGALLRKGLNLSHIPTVNEVLKRSLPSPSPTSDLKFLKEFIAACSNTVAGFWARWLIDESFVDLHSSQLQISNEQTRLRIPTKIKLIPQDQYGRLAICSVMKVEIIVYSGTTLESNTSNICFPTDHKRSSESLPSPHLIKEPYHPVYFNKTRYVSITAMTAYQNYSFEELRLACYKDALMKEQLNAVQQPDGSWLATWVPKFGGTYRVECRLDGFQIAQSSLIEVRDIDSPFNTSILLEDKSQCRFIHRNVAHFNKKRFAFCDPKLMVKGIRIRASPSLHSAQIGIIPRGATVSYIEEVENVDGVWLRLTDEACMMHCNTQLFSQAWCLQYSNHLKRLFLLLYSNSQETSLPDHGLQSATIEMSQNILSSDEQYLEQSLQLDIEEIYAVCGTLPVYIYNYPSLDAISDEVINDVDSSKLNSSGWLHNKEGIWIKLSGSDEKYALVQDSKGSRYLQKVAGMKQRFTDNGNGEERLSIVQKPIAQILPRTRNEQPLQALRPSIVDCCRTVFAAFLWHERLVKDAMVTQGQNRAEIITATPLHSLAVLWKDISAAVQTSIEQCSVYPRTVPARQVDMKTVGTNLGNIRQIGIAKELSSKPLRKDLCELCEEWHPTPVTTHMRMAHAGCGKYSGGQGYNSSGKYTSGWSGNCGDGGRHTAVWYLMCTACRSKYLLQTPSGQQQEQSRQWREFCASSTPAELSAENVIKQNAVFLLELNACMEGDSKETSTATSGWTINLFPQISLATPKTSSSSANERENCWQVRTLSHASDPGPKHSNVGIHHNHLNCNPLLSKRRLGSSPLTHTSNNSGLICSTRRKLLEGYERQQSVEIVRSPSVALKSLLLTAELNNSCSGSRGSPASINLSLRRPVLAFVLEHHNLPRIREAMATAVARATFFAHSFRVWNWLLKLVSTESGVANILWQYLTAMNSYAPLCRWRNRLLATNLRLLPHPWRVCYLAGSVANKMVQQLHSFLHTVAVIVQSSDVDANLRCLCFRVWTFQLTAHEQDLLSLIYDVLASVGDVLADSSSDHAWDFDDNERKTSRQSSREERLSIAIKCITFILAQADVKQHEDITNLLRYEASSRQSMLNCLIDGNSETFWESGEEDKNQSRYVTVHCGIRDYNATLLAVYVDNVRDEGYRTCSVVVAVFEDDGKRRIIHSEGLDHVQPFRFFPALVFLYTTNVMSQFTGWVKCCISGLSSVQVIFRGNDPSSRIRQLRVFGATSDVRILNTQSIISQSLLKPSPSHQLLFSANQDDAFAVFQALAAQAFSDEFSQEENGTLRQQVLDLLFSRVQLQPLQAFVCSHMISALEREVSSLREKVKRNYSYVCGLMIMLVKICRSRQGLEIFGDKNNVLIILSELLLFAPQVVQCQVLETIDRLCKLFKPCTIDCSAFIQNLLILIAKVITLQIRNKTKRSTVSVTLTNHAADLPVFWRTDRVVSFEIGQLAKQLLADLSDGHLNEAWAIPVRTAIANEIMNLTSLTITHTCGSESLEIDSETVLVPVDANSEALKTNIHSKSILNNGKFWLAMAALSLLKNNEWLTLSQLWQNSEKKQDGQSEMLCDNHDDGHTLAAVYCEKCQCSLCRECFAVLHLNKRNRMYFDGTQLIFSSHATRYLSETNGYPQVEVHEGSTRLRLPHLLVALPICTQDGSRGCRFCSVPLHPDQFIDGVCSHQECNEFAIFACKRQLSCGHYCGGIRDEEVCLPCMHCTKPQEDIKQDADDLCVICFTDRLGCAPCIQLSCQHVFHYRCVRTVLEKRWNGPRIVFRFMKCPLCKKEIDHPSMIDLLYPLRMLFKEVVNKARLRLEYDGLLTCPAITSEDRNLELVLKFLLIYCVNNDIQSEYHNNPEEYAMGRYMYVLCFKCGKAYFGGESRCQQEVDNSQYNAEELICGGCSDVVGAQICGRHGVDFLEYKCRFCCSVAVYFCFGTTHFCTSCHDDFQRLIRLPMKLLPKCPVGPRAIQLDGNECPLKIKHPPTGEEFALGCGVCRNINTF</sequence>
<dbReference type="STRING" id="103827.A0A0N5D3L5"/>
<dbReference type="PROSITE" id="PS50089">
    <property type="entry name" value="ZF_RING_2"/>
    <property type="match status" value="1"/>
</dbReference>
<dbReference type="SUPFAM" id="SSF50985">
    <property type="entry name" value="RCC1/BLIP-II"/>
    <property type="match status" value="1"/>
</dbReference>
<dbReference type="WBParaSite" id="TCLT_0000752801-mRNA-1">
    <property type="protein sequence ID" value="TCLT_0000752801-mRNA-1"/>
    <property type="gene ID" value="TCLT_0000752801"/>
</dbReference>
<organism evidence="21">
    <name type="scientific">Thelazia callipaeda</name>
    <name type="common">Oriental eyeworm</name>
    <name type="synonym">Parasitic nematode</name>
    <dbReference type="NCBI Taxonomy" id="103827"/>
    <lineage>
        <taxon>Eukaryota</taxon>
        <taxon>Metazoa</taxon>
        <taxon>Ecdysozoa</taxon>
        <taxon>Nematoda</taxon>
        <taxon>Chromadorea</taxon>
        <taxon>Rhabditida</taxon>
        <taxon>Spirurina</taxon>
        <taxon>Spiruromorpha</taxon>
        <taxon>Thelazioidea</taxon>
        <taxon>Thelaziidae</taxon>
        <taxon>Thelazia</taxon>
    </lineage>
</organism>
<comment type="similarity">
    <text evidence="4">Belongs to the RING-Cys relay (RCR) family.</text>
</comment>
<evidence type="ECO:0000256" key="7">
    <source>
        <dbReference type="ARBA" id="ARBA00022723"/>
    </source>
</evidence>
<evidence type="ECO:0000256" key="8">
    <source>
        <dbReference type="ARBA" id="ARBA00022737"/>
    </source>
</evidence>
<dbReference type="SMART" id="SM01337">
    <property type="entry name" value="APC10"/>
    <property type="match status" value="1"/>
</dbReference>
<evidence type="ECO:0000259" key="16">
    <source>
        <dbReference type="PROSITE" id="PS50089"/>
    </source>
</evidence>
<comment type="pathway">
    <text evidence="3">Protein modification; protein ubiquitination.</text>
</comment>
<dbReference type="Gene3D" id="2.60.120.820">
    <property type="entry name" value="PHR domain"/>
    <property type="match status" value="2"/>
</dbReference>
<dbReference type="GO" id="GO:0030424">
    <property type="term" value="C:axon"/>
    <property type="evidence" value="ECO:0007669"/>
    <property type="project" value="UniProtKB-SubCell"/>
</dbReference>
<dbReference type="SUPFAM" id="SSF57850">
    <property type="entry name" value="RING/U-box"/>
    <property type="match status" value="1"/>
</dbReference>
<dbReference type="InterPro" id="IPR000408">
    <property type="entry name" value="Reg_chr_condens"/>
</dbReference>
<dbReference type="InterPro" id="IPR038648">
    <property type="entry name" value="PHR_sf"/>
</dbReference>
<evidence type="ECO:0000256" key="11">
    <source>
        <dbReference type="ARBA" id="ARBA00022833"/>
    </source>
</evidence>
<dbReference type="InterPro" id="IPR000315">
    <property type="entry name" value="Znf_B-box"/>
</dbReference>
<name>A0A0N5D3L5_THECL</name>
<dbReference type="Gene3D" id="2.130.10.30">
    <property type="entry name" value="Regulator of chromosome condensation 1/beta-lactamase-inhibitor protein II"/>
    <property type="match status" value="2"/>
</dbReference>
<dbReference type="Gene3D" id="2.60.120.260">
    <property type="entry name" value="Galactose-binding domain-like"/>
    <property type="match status" value="1"/>
</dbReference>
<evidence type="ECO:0000259" key="17">
    <source>
        <dbReference type="PROSITE" id="PS50119"/>
    </source>
</evidence>
<dbReference type="CDD" id="cd19799">
    <property type="entry name" value="Bbox2_MYCBP2"/>
    <property type="match status" value="1"/>
</dbReference>
<keyword evidence="6" id="KW-0808">Transferase</keyword>
<evidence type="ECO:0000256" key="1">
    <source>
        <dbReference type="ARBA" id="ARBA00000333"/>
    </source>
</evidence>
<dbReference type="InterPro" id="IPR004939">
    <property type="entry name" value="APC_su10/DOC_dom"/>
</dbReference>
<dbReference type="FunFam" id="3.30.40.10:FF:000078">
    <property type="entry name" value="E3 ubiquitin-protein ligase MYCBP2 isoform X1"/>
    <property type="match status" value="1"/>
</dbReference>
<evidence type="ECO:0000313" key="21">
    <source>
        <dbReference type="WBParaSite" id="TCLT_0000752801-mRNA-1"/>
    </source>
</evidence>
<evidence type="ECO:0000313" key="20">
    <source>
        <dbReference type="Proteomes" id="UP000276776"/>
    </source>
</evidence>
<dbReference type="CDD" id="cd16463">
    <property type="entry name" value="RING-H2_PHR"/>
    <property type="match status" value="1"/>
</dbReference>
<dbReference type="PANTHER" id="PTHR45943">
    <property type="entry name" value="E3 UBIQUITIN-PROTEIN LIGASE MYCBP2"/>
    <property type="match status" value="1"/>
</dbReference>
<dbReference type="Gene3D" id="3.30.40.10">
    <property type="entry name" value="Zinc/RING finger domain, C3HC4 (zinc finger)"/>
    <property type="match status" value="1"/>
</dbReference>
<dbReference type="InterPro" id="IPR008979">
    <property type="entry name" value="Galactose-bd-like_sf"/>
</dbReference>
<keyword evidence="9 13" id="KW-0863">Zinc-finger</keyword>